<evidence type="ECO:0000256" key="1">
    <source>
        <dbReference type="SAM" id="MobiDB-lite"/>
    </source>
</evidence>
<accession>A0ABR2P7E7</accession>
<dbReference type="EMBL" id="JBBPBN010000078">
    <property type="protein sequence ID" value="KAK8984182.1"/>
    <property type="molecule type" value="Genomic_DNA"/>
</dbReference>
<protein>
    <submittedName>
        <fullName evidence="2">Uncharacterized protein</fullName>
    </submittedName>
</protein>
<feature type="region of interest" description="Disordered" evidence="1">
    <location>
        <begin position="17"/>
        <end position="52"/>
    </location>
</feature>
<evidence type="ECO:0000313" key="2">
    <source>
        <dbReference type="EMBL" id="KAK8984182.1"/>
    </source>
</evidence>
<reference evidence="2 3" key="1">
    <citation type="journal article" date="2024" name="G3 (Bethesda)">
        <title>Genome assembly of Hibiscus sabdariffa L. provides insights into metabolisms of medicinal natural products.</title>
        <authorList>
            <person name="Kim T."/>
        </authorList>
    </citation>
    <scope>NUCLEOTIDE SEQUENCE [LARGE SCALE GENOMIC DNA]</scope>
    <source>
        <strain evidence="2">TK-2024</strain>
        <tissue evidence="2">Old leaves</tissue>
    </source>
</reference>
<feature type="compositionally biased region" description="Basic residues" evidence="1">
    <location>
        <begin position="26"/>
        <end position="49"/>
    </location>
</feature>
<sequence>MVGVPEWLSGMTRNHVGSARAESFYRKKKKKNSKKKRNPEKVTKGKKMRPMPVELVAEQDDQGSAMEVDDVEQLEICGESASSLENKLSDADFFNNFDDDFDDTDIN</sequence>
<proteinExistence type="predicted"/>
<dbReference type="Proteomes" id="UP001396334">
    <property type="component" value="Unassembled WGS sequence"/>
</dbReference>
<evidence type="ECO:0000313" key="3">
    <source>
        <dbReference type="Proteomes" id="UP001396334"/>
    </source>
</evidence>
<gene>
    <name evidence="2" type="ORF">V6N11_029504</name>
</gene>
<name>A0ABR2P7E7_9ROSI</name>
<keyword evidence="3" id="KW-1185">Reference proteome</keyword>
<comment type="caution">
    <text evidence="2">The sequence shown here is derived from an EMBL/GenBank/DDBJ whole genome shotgun (WGS) entry which is preliminary data.</text>
</comment>
<organism evidence="2 3">
    <name type="scientific">Hibiscus sabdariffa</name>
    <name type="common">roselle</name>
    <dbReference type="NCBI Taxonomy" id="183260"/>
    <lineage>
        <taxon>Eukaryota</taxon>
        <taxon>Viridiplantae</taxon>
        <taxon>Streptophyta</taxon>
        <taxon>Embryophyta</taxon>
        <taxon>Tracheophyta</taxon>
        <taxon>Spermatophyta</taxon>
        <taxon>Magnoliopsida</taxon>
        <taxon>eudicotyledons</taxon>
        <taxon>Gunneridae</taxon>
        <taxon>Pentapetalae</taxon>
        <taxon>rosids</taxon>
        <taxon>malvids</taxon>
        <taxon>Malvales</taxon>
        <taxon>Malvaceae</taxon>
        <taxon>Malvoideae</taxon>
        <taxon>Hibiscus</taxon>
    </lineage>
</organism>